<dbReference type="GO" id="GO:0005829">
    <property type="term" value="C:cytosol"/>
    <property type="evidence" value="ECO:0007669"/>
    <property type="project" value="TreeGrafter"/>
</dbReference>
<proteinExistence type="inferred from homology"/>
<keyword evidence="4" id="KW-1185">Reference proteome</keyword>
<dbReference type="InterPro" id="IPR004864">
    <property type="entry name" value="LEA_2"/>
</dbReference>
<name>A0AAD4P8B3_PERFH</name>
<evidence type="ECO:0000313" key="4">
    <source>
        <dbReference type="Proteomes" id="UP001190926"/>
    </source>
</evidence>
<dbReference type="InterPro" id="IPR013990">
    <property type="entry name" value="WHy-dom"/>
</dbReference>
<evidence type="ECO:0000259" key="2">
    <source>
        <dbReference type="SMART" id="SM00769"/>
    </source>
</evidence>
<dbReference type="Gene3D" id="2.60.40.1820">
    <property type="match status" value="1"/>
</dbReference>
<evidence type="ECO:0000313" key="3">
    <source>
        <dbReference type="EMBL" id="KAH6829976.1"/>
    </source>
</evidence>
<comment type="similarity">
    <text evidence="1">Belongs to the LEA type 2 family.</text>
</comment>
<organism evidence="3 4">
    <name type="scientific">Perilla frutescens var. hirtella</name>
    <name type="common">Perilla citriodora</name>
    <name type="synonym">Perilla setoyensis</name>
    <dbReference type="NCBI Taxonomy" id="608512"/>
    <lineage>
        <taxon>Eukaryota</taxon>
        <taxon>Viridiplantae</taxon>
        <taxon>Streptophyta</taxon>
        <taxon>Embryophyta</taxon>
        <taxon>Tracheophyta</taxon>
        <taxon>Spermatophyta</taxon>
        <taxon>Magnoliopsida</taxon>
        <taxon>eudicotyledons</taxon>
        <taxon>Gunneridae</taxon>
        <taxon>Pentapetalae</taxon>
        <taxon>asterids</taxon>
        <taxon>lamiids</taxon>
        <taxon>Lamiales</taxon>
        <taxon>Lamiaceae</taxon>
        <taxon>Nepetoideae</taxon>
        <taxon>Elsholtzieae</taxon>
        <taxon>Perilla</taxon>
    </lineage>
</organism>
<protein>
    <submittedName>
        <fullName evidence="3">Late embryogenesis abundant protein</fullName>
    </submittedName>
</protein>
<dbReference type="Pfam" id="PF03168">
    <property type="entry name" value="LEA_2"/>
    <property type="match status" value="1"/>
</dbReference>
<reference evidence="3 4" key="1">
    <citation type="journal article" date="2021" name="Nat. Commun.">
        <title>Incipient diploidization of the medicinal plant Perilla within 10,000 years.</title>
        <authorList>
            <person name="Zhang Y."/>
            <person name="Shen Q."/>
            <person name="Leng L."/>
            <person name="Zhang D."/>
            <person name="Chen S."/>
            <person name="Shi Y."/>
            <person name="Ning Z."/>
            <person name="Chen S."/>
        </authorList>
    </citation>
    <scope>NUCLEOTIDE SEQUENCE [LARGE SCALE GENOMIC DNA]</scope>
    <source>
        <strain evidence="4">cv. PC099</strain>
    </source>
</reference>
<evidence type="ECO:0000256" key="1">
    <source>
        <dbReference type="ARBA" id="ARBA00005960"/>
    </source>
</evidence>
<dbReference type="AlphaFoldDB" id="A0AAD4P8B3"/>
<dbReference type="GO" id="GO:0009269">
    <property type="term" value="P:response to desiccation"/>
    <property type="evidence" value="ECO:0007669"/>
    <property type="project" value="InterPro"/>
</dbReference>
<gene>
    <name evidence="3" type="ORF">C2S53_000291</name>
</gene>
<dbReference type="EMBL" id="SDAM02000101">
    <property type="protein sequence ID" value="KAH6829976.1"/>
    <property type="molecule type" value="Genomic_DNA"/>
</dbReference>
<dbReference type="InterPro" id="IPR045043">
    <property type="entry name" value="Lea14-like"/>
</dbReference>
<dbReference type="Proteomes" id="UP001190926">
    <property type="component" value="Unassembled WGS sequence"/>
</dbReference>
<comment type="caution">
    <text evidence="3">The sequence shown here is derived from an EMBL/GenBank/DDBJ whole genome shotgun (WGS) entry which is preliminary data.</text>
</comment>
<accession>A0AAD4P8B3</accession>
<sequence>MDLVDKAKELVADKVANMAKPEASVDDVDLKHVGRDGITYLAKITVVNPYGVSIPVCEIIYTLKSVDRVIASGKIPDPGSVKGNDKTLLEVEMKVPHSVLVSLMKDIGADWDVDYTVEIGLLVDLPVLGNFTIPINRKGEMKLPSLQDCI</sequence>
<dbReference type="SUPFAM" id="SSF117070">
    <property type="entry name" value="LEA14-like"/>
    <property type="match status" value="1"/>
</dbReference>
<dbReference type="FunFam" id="2.60.40.1820:FF:000001">
    <property type="entry name" value="Desiccation protectant protein Lea14-like"/>
    <property type="match status" value="1"/>
</dbReference>
<dbReference type="PANTHER" id="PTHR31459">
    <property type="match status" value="1"/>
</dbReference>
<feature type="domain" description="Water stress and hypersensitive response" evidence="2">
    <location>
        <begin position="23"/>
        <end position="140"/>
    </location>
</feature>
<dbReference type="PANTHER" id="PTHR31459:SF19">
    <property type="entry name" value="DESICCATION-RELATED PROTEIN LEA14-RELATED"/>
    <property type="match status" value="1"/>
</dbReference>
<dbReference type="SMART" id="SM00769">
    <property type="entry name" value="WHy"/>
    <property type="match status" value="1"/>
</dbReference>